<evidence type="ECO:0000313" key="3">
    <source>
        <dbReference type="Proteomes" id="UP000316726"/>
    </source>
</evidence>
<dbReference type="PANTHER" id="PTHR47605:SF2">
    <property type="entry name" value="TRANSCRIPTIONAL ELONGATION REGULATOR MINIYO"/>
    <property type="match status" value="1"/>
</dbReference>
<reference evidence="2 3" key="1">
    <citation type="submission" date="2018-07" db="EMBL/GenBank/DDBJ databases">
        <title>The complete nuclear genome of the prasinophyte Chloropicon primus (CCMP1205).</title>
        <authorList>
            <person name="Pombert J.-F."/>
            <person name="Otis C."/>
            <person name="Turmel M."/>
            <person name="Lemieux C."/>
        </authorList>
    </citation>
    <scope>NUCLEOTIDE SEQUENCE [LARGE SCALE GENOMIC DNA]</scope>
    <source>
        <strain evidence="2 3">CCMP1205</strain>
    </source>
</reference>
<dbReference type="PANTHER" id="PTHR47605">
    <property type="entry name" value="TRANSCRIPTIONAL ELONGATION REGULATOR MINIYO"/>
    <property type="match status" value="1"/>
</dbReference>
<keyword evidence="3" id="KW-1185">Reference proteome</keyword>
<name>A0A5B8MBP8_9CHLO</name>
<evidence type="ECO:0000256" key="1">
    <source>
        <dbReference type="SAM" id="MobiDB-lite"/>
    </source>
</evidence>
<feature type="compositionally biased region" description="Gly residues" evidence="1">
    <location>
        <begin position="97"/>
        <end position="112"/>
    </location>
</feature>
<proteinExistence type="predicted"/>
<gene>
    <name evidence="2" type="ORF">A3770_01p00120</name>
</gene>
<dbReference type="AlphaFoldDB" id="A0A5B8MBP8"/>
<accession>A0A5B8MBP8</accession>
<feature type="compositionally biased region" description="Basic and acidic residues" evidence="1">
    <location>
        <begin position="1"/>
        <end position="10"/>
    </location>
</feature>
<dbReference type="InterPro" id="IPR055326">
    <property type="entry name" value="MINIYO"/>
</dbReference>
<dbReference type="EMBL" id="CP031034">
    <property type="protein sequence ID" value="QDZ17494.1"/>
    <property type="molecule type" value="Genomic_DNA"/>
</dbReference>
<feature type="region of interest" description="Disordered" evidence="1">
    <location>
        <begin position="1"/>
        <end position="126"/>
    </location>
</feature>
<organism evidence="2 3">
    <name type="scientific">Chloropicon primus</name>
    <dbReference type="NCBI Taxonomy" id="1764295"/>
    <lineage>
        <taxon>Eukaryota</taxon>
        <taxon>Viridiplantae</taxon>
        <taxon>Chlorophyta</taxon>
        <taxon>Chloropicophyceae</taxon>
        <taxon>Chloropicales</taxon>
        <taxon>Chloropicaceae</taxon>
        <taxon>Chloropicon</taxon>
    </lineage>
</organism>
<dbReference type="InterPro" id="IPR025660">
    <property type="entry name" value="Pept_his_AS"/>
</dbReference>
<sequence length="1050" mass="115556">MIGEVKERKGGRGRGKQIAVTFEPPKPIPKPGDVPSALKLGRKKTQTAEGPSDEGEGNRPKWNRAELARRIKSLTDGTARLRAREGAEEGEKPDSNGGRGGGSATSQAGGGAVDPREREEDEASSWSRGVWFDERGRILVGADAPASPEILSSSASSSTIFCRDMLTSEDWRSCRNFTLHDIALLVRSQVLNQRCFAYDMIRAILEYSVHSRHGSVYSNCFRYLVERAKLFDALLRDASSSSNRGSQYSLSLLSDILLPSLLANYFAQKKGFGDAARGAEGSGGPLPSKHFRNKLATRLSEECDLDSIIRSRSLSESFSLSILKVMIALETQGIPSYRGPDSAAEVVSFLLSKLREAKNMSLKVHLVWFLLLATERDPAFVSKEASEAFVKLLGELYEEIKLLDGHLENALKSYLLKLFRGYYRDHTHADSRGWFAQTTTLFLEGGTRLAGEVPTGDLIAIDNLFCMLSENAAGWSKDGIWLDHVDVGINCLKSLLLHSAEGLDKTNDKTLYYVPALASGLSFFGHLAASAVKSQGILVEPYKSLESLVVSKLGEITVSTCSIYKSLLHQHLRHGMLVVGTDVGGAGTRFLHGSWHHVISLFLFLFLQFISSVCKEQEAAATDLAYEILSIHREKTYVVDEEEYLEDDSNSLLLWDMDAAHYSLLRLAIDTFLESDRVDQSVMDIVLLWDCAAEAIFRSQRTEVPICPDVLFSAKLFSAVLQKREEILAKKWLALGPFEADLTSCGVANEAEVAQHIVNGLRKGDSGSSQPIPDWMYDISVCEGRMNLYPLILLYLLCIEVSGSKYLLGLPVSMKLSKILHDAYCKSDALFKEDAFVAGMPLILKAHLCQVGDHCRGGGGSAIALQISPAIVDQFLSVSLGEQFFGLCASLALCNAQPVKDQVQAWKAICSAGCFHLFPCVSCYDKDARLLFFTLPYRAEMVDACFESMLTSESMKSAVRDGCITGYFALHCVSEFCFGPSKSPRAESKRAGIIHRALAFLDDDMLRMLFRYSVRDGVPSLEDHPSDQKVATCKSIVGSNDIWPSFFSGP</sequence>
<protein>
    <submittedName>
        <fullName evidence="2">Uncharacterized protein</fullName>
    </submittedName>
</protein>
<evidence type="ECO:0000313" key="2">
    <source>
        <dbReference type="EMBL" id="QDZ17494.1"/>
    </source>
</evidence>
<feature type="compositionally biased region" description="Basic and acidic residues" evidence="1">
    <location>
        <begin position="82"/>
        <end position="94"/>
    </location>
</feature>
<dbReference type="PROSITE" id="PS00639">
    <property type="entry name" value="THIOL_PROTEASE_HIS"/>
    <property type="match status" value="1"/>
</dbReference>
<feature type="compositionally biased region" description="Basic and acidic residues" evidence="1">
    <location>
        <begin position="56"/>
        <end position="69"/>
    </location>
</feature>
<dbReference type="Proteomes" id="UP000316726">
    <property type="component" value="Chromosome 1"/>
</dbReference>